<reference evidence="1 2" key="2">
    <citation type="journal article" date="2022" name="Mol. Ecol. Resour.">
        <title>The genomes of chicory, endive, great burdock and yacon provide insights into Asteraceae paleo-polyploidization history and plant inulin production.</title>
        <authorList>
            <person name="Fan W."/>
            <person name="Wang S."/>
            <person name="Wang H."/>
            <person name="Wang A."/>
            <person name="Jiang F."/>
            <person name="Liu H."/>
            <person name="Zhao H."/>
            <person name="Xu D."/>
            <person name="Zhang Y."/>
        </authorList>
    </citation>
    <scope>NUCLEOTIDE SEQUENCE [LARGE SCALE GENOMIC DNA]</scope>
    <source>
        <strain evidence="2">cv. Yunnan</strain>
        <tissue evidence="1">Leaves</tissue>
    </source>
</reference>
<sequence>MPCDGVALVPSIPGPMDKDKELFKHIACLFIGEDRKLTEDVLKECGICKSSGIKTLVNRCLLTTGLYDKLEMHQLLQDMGRDIVRQESPRKAWKRSILWHQEECWDVLQNRQELPRSIGKLKNLTQLLIDGCSNLGELPVEMKGMESLKVLKADNIIMKSHGPSSSTMFLEVCECDSLEKITFHPETSALPEVVSIHSHTLTEVQYKFKTQALSEIDEEVLRSLGWIHIEYLNHCWFSTADSYGRYCLPRRILPVPAQIRGLNVCIVSMVSRVMEVGPWRIELRNLTKNSSWTYQPIMYLVPEDDDFEDYDFEDDDFEDDDEAVVWLSHWMFANNEFEDGDEVSVFVSEKFSYDYDYDTYGIGYDSEETDCANVREYGKSINLCLANVM</sequence>
<gene>
    <name evidence="1" type="ORF">L1987_00863</name>
</gene>
<evidence type="ECO:0000313" key="1">
    <source>
        <dbReference type="EMBL" id="KAI3826807.1"/>
    </source>
</evidence>
<organism evidence="1 2">
    <name type="scientific">Smallanthus sonchifolius</name>
    <dbReference type="NCBI Taxonomy" id="185202"/>
    <lineage>
        <taxon>Eukaryota</taxon>
        <taxon>Viridiplantae</taxon>
        <taxon>Streptophyta</taxon>
        <taxon>Embryophyta</taxon>
        <taxon>Tracheophyta</taxon>
        <taxon>Spermatophyta</taxon>
        <taxon>Magnoliopsida</taxon>
        <taxon>eudicotyledons</taxon>
        <taxon>Gunneridae</taxon>
        <taxon>Pentapetalae</taxon>
        <taxon>asterids</taxon>
        <taxon>campanulids</taxon>
        <taxon>Asterales</taxon>
        <taxon>Asteraceae</taxon>
        <taxon>Asteroideae</taxon>
        <taxon>Heliantheae alliance</taxon>
        <taxon>Millerieae</taxon>
        <taxon>Smallanthus</taxon>
    </lineage>
</organism>
<name>A0ACB9K3I1_9ASTR</name>
<proteinExistence type="predicted"/>
<evidence type="ECO:0000313" key="2">
    <source>
        <dbReference type="Proteomes" id="UP001056120"/>
    </source>
</evidence>
<reference evidence="2" key="1">
    <citation type="journal article" date="2022" name="Mol. Ecol. Resour.">
        <title>The genomes of chicory, endive, great burdock and yacon provide insights into Asteraceae palaeo-polyploidization history and plant inulin production.</title>
        <authorList>
            <person name="Fan W."/>
            <person name="Wang S."/>
            <person name="Wang H."/>
            <person name="Wang A."/>
            <person name="Jiang F."/>
            <person name="Liu H."/>
            <person name="Zhao H."/>
            <person name="Xu D."/>
            <person name="Zhang Y."/>
        </authorList>
    </citation>
    <scope>NUCLEOTIDE SEQUENCE [LARGE SCALE GENOMIC DNA]</scope>
    <source>
        <strain evidence="2">cv. Yunnan</strain>
    </source>
</reference>
<accession>A0ACB9K3I1</accession>
<keyword evidence="2" id="KW-1185">Reference proteome</keyword>
<comment type="caution">
    <text evidence="1">The sequence shown here is derived from an EMBL/GenBank/DDBJ whole genome shotgun (WGS) entry which is preliminary data.</text>
</comment>
<protein>
    <submittedName>
        <fullName evidence="1">Uncharacterized protein</fullName>
    </submittedName>
</protein>
<dbReference type="EMBL" id="CM042018">
    <property type="protein sequence ID" value="KAI3826807.1"/>
    <property type="molecule type" value="Genomic_DNA"/>
</dbReference>
<dbReference type="Proteomes" id="UP001056120">
    <property type="component" value="Linkage Group LG01"/>
</dbReference>